<protein>
    <submittedName>
        <fullName evidence="1">Uncharacterized protein</fullName>
    </submittedName>
</protein>
<dbReference type="AlphaFoldDB" id="A0A6L9QAW5"/>
<dbReference type="Pfam" id="PF19698">
    <property type="entry name" value="DUF6197"/>
    <property type="match status" value="1"/>
</dbReference>
<dbReference type="EMBL" id="JAAGLI010000213">
    <property type="protein sequence ID" value="NEA22637.1"/>
    <property type="molecule type" value="Genomic_DNA"/>
</dbReference>
<gene>
    <name evidence="1" type="ORF">G3I70_09045</name>
</gene>
<dbReference type="InterPro" id="IPR045677">
    <property type="entry name" value="DUF6197"/>
</dbReference>
<organism evidence="1 2">
    <name type="scientific">Actinomadura bangladeshensis</name>
    <dbReference type="NCBI Taxonomy" id="453573"/>
    <lineage>
        <taxon>Bacteria</taxon>
        <taxon>Bacillati</taxon>
        <taxon>Actinomycetota</taxon>
        <taxon>Actinomycetes</taxon>
        <taxon>Streptosporangiales</taxon>
        <taxon>Thermomonosporaceae</taxon>
        <taxon>Actinomadura</taxon>
    </lineage>
</organism>
<dbReference type="RefSeq" id="WP_163054437.1">
    <property type="nucleotide sequence ID" value="NZ_JAAGLI010000213.1"/>
</dbReference>
<evidence type="ECO:0000313" key="2">
    <source>
        <dbReference type="Proteomes" id="UP000475532"/>
    </source>
</evidence>
<reference evidence="1 2" key="1">
    <citation type="submission" date="2020-01" db="EMBL/GenBank/DDBJ databases">
        <title>Insect and environment-associated Actinomycetes.</title>
        <authorList>
            <person name="Currrie C."/>
            <person name="Chevrette M."/>
            <person name="Carlson C."/>
            <person name="Stubbendieck R."/>
            <person name="Wendt-Pienkowski E."/>
        </authorList>
    </citation>
    <scope>NUCLEOTIDE SEQUENCE [LARGE SCALE GENOMIC DNA]</scope>
    <source>
        <strain evidence="1 2">SID10258</strain>
    </source>
</reference>
<name>A0A6L9QAW5_9ACTN</name>
<proteinExistence type="predicted"/>
<dbReference type="Proteomes" id="UP000475532">
    <property type="component" value="Unassembled WGS sequence"/>
</dbReference>
<accession>A0A6L9QAW5</accession>
<sequence length="303" mass="32248">MGQTETPTLRTAPAILTGAADILTAQGWSREAGYEHQRGMEPADCPLDLAAALAKAAGVDIHSHAATDPTGVHAGAVIALHRHVFGREESAWWSLHNLTDWQDAPYRTAGQVIGALRGAAQAATGAEGPFYPHPGSEVPDRPGYLVAECGHSVAGSEWRAGFRTCERCLNAESACKPDPEEPIDRYAAAVTHALALAKIPSRLPRVGAGISIVLPAADACLNWSARAGWSIHGHGPGREQTNTRYMRPLTPEPTQVATLTRAWLHGPDALASTRTDYGFLPVDELNNLLDQAANTDQGQENAR</sequence>
<comment type="caution">
    <text evidence="1">The sequence shown here is derived from an EMBL/GenBank/DDBJ whole genome shotgun (WGS) entry which is preliminary data.</text>
</comment>
<evidence type="ECO:0000313" key="1">
    <source>
        <dbReference type="EMBL" id="NEA22637.1"/>
    </source>
</evidence>